<accession>A0ACA9NTL2</accession>
<name>A0ACA9NTL2_9GLOM</name>
<sequence length="430" mass="46834">SGISGKGELSLTTKMVLVEDNVPSYDSVVNGTHDVQEPRPPPIAHLDEQLPSYYAATHAHAHPRPVVIRSDLGMARSQMRDPSFARMSETPVPSGSRPVRPSTTLSNNLTDLLQTLTAPSRARASPPPPSFVTLDNRASQNPSWPTTNHIHFQNATRPGHPRRTSSDSSDSDLERGRPSEERPKEVRLLTTIARLPTKFGVGKAKEPENVSLLGSTNNTSTHHAHHFGNPTPHNSLPVTLNQPKVETGDVVLAPPTWNHDNKGRLQRAKTRRIVTVGSWALFFGGTTRVSRRLSKKDKAIEKGHRGQSGPRSLTPPAPASLDSTLPSPLKVTRLLPLGSPLYRSKSRHLHGAFHSHTTTNINAIFSRYISSAEKDGRAISGALALGGDDRQSRVTSSPPPALTRLLVPFIHHQFSPQRCAIPAQGENDND</sequence>
<dbReference type="Proteomes" id="UP000789525">
    <property type="component" value="Unassembled WGS sequence"/>
</dbReference>
<protein>
    <submittedName>
        <fullName evidence="1">16513_t:CDS:1</fullName>
    </submittedName>
</protein>
<gene>
    <name evidence="1" type="ORF">ACOLOM_LOCUS9074</name>
</gene>
<keyword evidence="2" id="KW-1185">Reference proteome</keyword>
<comment type="caution">
    <text evidence="1">The sequence shown here is derived from an EMBL/GenBank/DDBJ whole genome shotgun (WGS) entry which is preliminary data.</text>
</comment>
<organism evidence="1 2">
    <name type="scientific">Acaulospora colombiana</name>
    <dbReference type="NCBI Taxonomy" id="27376"/>
    <lineage>
        <taxon>Eukaryota</taxon>
        <taxon>Fungi</taxon>
        <taxon>Fungi incertae sedis</taxon>
        <taxon>Mucoromycota</taxon>
        <taxon>Glomeromycotina</taxon>
        <taxon>Glomeromycetes</taxon>
        <taxon>Diversisporales</taxon>
        <taxon>Acaulosporaceae</taxon>
        <taxon>Acaulospora</taxon>
    </lineage>
</organism>
<feature type="non-terminal residue" evidence="1">
    <location>
        <position position="1"/>
    </location>
</feature>
<proteinExistence type="predicted"/>
<feature type="non-terminal residue" evidence="1">
    <location>
        <position position="430"/>
    </location>
</feature>
<evidence type="ECO:0000313" key="2">
    <source>
        <dbReference type="Proteomes" id="UP000789525"/>
    </source>
</evidence>
<dbReference type="EMBL" id="CAJVPT010025294">
    <property type="protein sequence ID" value="CAG8674388.1"/>
    <property type="molecule type" value="Genomic_DNA"/>
</dbReference>
<reference evidence="1" key="1">
    <citation type="submission" date="2021-06" db="EMBL/GenBank/DDBJ databases">
        <authorList>
            <person name="Kallberg Y."/>
            <person name="Tangrot J."/>
            <person name="Rosling A."/>
        </authorList>
    </citation>
    <scope>NUCLEOTIDE SEQUENCE</scope>
    <source>
        <strain evidence="1">CL356</strain>
    </source>
</reference>
<evidence type="ECO:0000313" key="1">
    <source>
        <dbReference type="EMBL" id="CAG8674388.1"/>
    </source>
</evidence>